<evidence type="ECO:0000313" key="1">
    <source>
        <dbReference type="EMBL" id="AAK50603.1"/>
    </source>
</evidence>
<dbReference type="EMBL" id="AC084404">
    <property type="protein sequence ID" value="AAK50603.1"/>
    <property type="molecule type" value="Genomic_DNA"/>
</dbReference>
<gene>
    <name evidence="1" type="primary">OSJNBa0026A15.34</name>
</gene>
<protein>
    <submittedName>
        <fullName evidence="1">Uncharacterized protein</fullName>
    </submittedName>
</protein>
<name>Q94LD9_ORYSJ</name>
<reference evidence="2" key="2">
    <citation type="journal article" date="2008" name="Nucleic Acids Res.">
        <title>The rice annotation project database (RAP-DB): 2008 update.</title>
        <authorList>
            <consortium name="The rice annotation project (RAP)"/>
        </authorList>
    </citation>
    <scope>GENOME REANNOTATION</scope>
    <source>
        <strain evidence="2">cv. Nipponbare</strain>
    </source>
</reference>
<dbReference type="Proteomes" id="UP000000763">
    <property type="component" value="Chromosome 3"/>
</dbReference>
<sequence length="105" mass="12085">MNLYMALNREWWCRSLRRCQGFFDSDLWVTVVNRGRWREYGSASMALETEEAAVTSRCRRGSMRHGNGDDPTSAARRKLARLTNGVMMVPRRSKRQATMATAIVI</sequence>
<accession>Q94LD9</accession>
<organism evidence="1 2">
    <name type="scientific">Oryza sativa subsp. japonica</name>
    <name type="common">Rice</name>
    <dbReference type="NCBI Taxonomy" id="39947"/>
    <lineage>
        <taxon>Eukaryota</taxon>
        <taxon>Viridiplantae</taxon>
        <taxon>Streptophyta</taxon>
        <taxon>Embryophyta</taxon>
        <taxon>Tracheophyta</taxon>
        <taxon>Spermatophyta</taxon>
        <taxon>Magnoliopsida</taxon>
        <taxon>Liliopsida</taxon>
        <taxon>Poales</taxon>
        <taxon>Poaceae</taxon>
        <taxon>BOP clade</taxon>
        <taxon>Oryzoideae</taxon>
        <taxon>Oryzeae</taxon>
        <taxon>Oryzinae</taxon>
        <taxon>Oryza</taxon>
        <taxon>Oryza sativa</taxon>
    </lineage>
</organism>
<proteinExistence type="predicted"/>
<reference evidence="2" key="1">
    <citation type="journal article" date="2005" name="Nature">
        <title>The map-based sequence of the rice genome.</title>
        <authorList>
            <consortium name="International rice genome sequencing project (IRGSP)"/>
            <person name="Matsumoto T."/>
            <person name="Wu J."/>
            <person name="Kanamori H."/>
            <person name="Katayose Y."/>
            <person name="Fujisawa M."/>
            <person name="Namiki N."/>
            <person name="Mizuno H."/>
            <person name="Yamamoto K."/>
            <person name="Antonio B.A."/>
            <person name="Baba T."/>
            <person name="Sakata K."/>
            <person name="Nagamura Y."/>
            <person name="Aoki H."/>
            <person name="Arikawa K."/>
            <person name="Arita K."/>
            <person name="Bito T."/>
            <person name="Chiden Y."/>
            <person name="Fujitsuka N."/>
            <person name="Fukunaka R."/>
            <person name="Hamada M."/>
            <person name="Harada C."/>
            <person name="Hayashi A."/>
            <person name="Hijishita S."/>
            <person name="Honda M."/>
            <person name="Hosokawa S."/>
            <person name="Ichikawa Y."/>
            <person name="Idonuma A."/>
            <person name="Iijima M."/>
            <person name="Ikeda M."/>
            <person name="Ikeno M."/>
            <person name="Ito K."/>
            <person name="Ito S."/>
            <person name="Ito T."/>
            <person name="Ito Y."/>
            <person name="Ito Y."/>
            <person name="Iwabuchi A."/>
            <person name="Kamiya K."/>
            <person name="Karasawa W."/>
            <person name="Kurita K."/>
            <person name="Katagiri S."/>
            <person name="Kikuta A."/>
            <person name="Kobayashi H."/>
            <person name="Kobayashi N."/>
            <person name="Machita K."/>
            <person name="Maehara T."/>
            <person name="Masukawa M."/>
            <person name="Mizubayashi T."/>
            <person name="Mukai Y."/>
            <person name="Nagasaki H."/>
            <person name="Nagata Y."/>
            <person name="Naito S."/>
            <person name="Nakashima M."/>
            <person name="Nakama Y."/>
            <person name="Nakamichi Y."/>
            <person name="Nakamura M."/>
            <person name="Meguro A."/>
            <person name="Negishi M."/>
            <person name="Ohta I."/>
            <person name="Ohta T."/>
            <person name="Okamoto M."/>
            <person name="Ono N."/>
            <person name="Saji S."/>
            <person name="Sakaguchi M."/>
            <person name="Sakai K."/>
            <person name="Shibata M."/>
            <person name="Shimokawa T."/>
            <person name="Song J."/>
            <person name="Takazaki Y."/>
            <person name="Terasawa K."/>
            <person name="Tsugane M."/>
            <person name="Tsuji K."/>
            <person name="Ueda S."/>
            <person name="Waki K."/>
            <person name="Yamagata H."/>
            <person name="Yamamoto M."/>
            <person name="Yamamoto S."/>
            <person name="Yamane H."/>
            <person name="Yoshiki S."/>
            <person name="Yoshihara R."/>
            <person name="Yukawa K."/>
            <person name="Zhong H."/>
            <person name="Yano M."/>
            <person name="Yuan Q."/>
            <person name="Ouyang S."/>
            <person name="Liu J."/>
            <person name="Jones K.M."/>
            <person name="Gansberger K."/>
            <person name="Moffat K."/>
            <person name="Hill J."/>
            <person name="Bera J."/>
            <person name="Fadrosh D."/>
            <person name="Jin S."/>
            <person name="Johri S."/>
            <person name="Kim M."/>
            <person name="Overton L."/>
            <person name="Reardon M."/>
            <person name="Tsitrin T."/>
            <person name="Vuong H."/>
            <person name="Weaver B."/>
            <person name="Ciecko A."/>
            <person name="Tallon L."/>
            <person name="Jackson J."/>
            <person name="Pai G."/>
            <person name="Aken S.V."/>
            <person name="Utterback T."/>
            <person name="Reidmuller S."/>
            <person name="Feldblyum T."/>
            <person name="Hsiao J."/>
            <person name="Zismann V."/>
            <person name="Iobst S."/>
            <person name="de Vazeille A.R."/>
            <person name="Buell C.R."/>
            <person name="Ying K."/>
            <person name="Li Y."/>
            <person name="Lu T."/>
            <person name="Huang Y."/>
            <person name="Zhao Q."/>
            <person name="Feng Q."/>
            <person name="Zhang L."/>
            <person name="Zhu J."/>
            <person name="Weng Q."/>
            <person name="Mu J."/>
            <person name="Lu Y."/>
            <person name="Fan D."/>
            <person name="Liu Y."/>
            <person name="Guan J."/>
            <person name="Zhang Y."/>
            <person name="Yu S."/>
            <person name="Liu X."/>
            <person name="Zhang Y."/>
            <person name="Hong G."/>
            <person name="Han B."/>
            <person name="Choisne N."/>
            <person name="Demange N."/>
            <person name="Orjeda G."/>
            <person name="Samain S."/>
            <person name="Cattolico L."/>
            <person name="Pelletier E."/>
            <person name="Couloux A."/>
            <person name="Segurens B."/>
            <person name="Wincker P."/>
            <person name="D'Hont A."/>
            <person name="Scarpelli C."/>
            <person name="Weissenbach J."/>
            <person name="Salanoubat M."/>
            <person name="Quetier F."/>
            <person name="Yu Y."/>
            <person name="Kim H.R."/>
            <person name="Rambo T."/>
            <person name="Currie J."/>
            <person name="Collura K."/>
            <person name="Luo M."/>
            <person name="Yang T."/>
            <person name="Ammiraju J.S.S."/>
            <person name="Engler F."/>
            <person name="Soderlund C."/>
            <person name="Wing R.A."/>
            <person name="Palmer L.E."/>
            <person name="de la Bastide M."/>
            <person name="Spiegel L."/>
            <person name="Nascimento L."/>
            <person name="Zutavern T."/>
            <person name="O'Shaughnessy A."/>
            <person name="Dike S."/>
            <person name="Dedhia N."/>
            <person name="Preston R."/>
            <person name="Balija V."/>
            <person name="McCombie W.R."/>
            <person name="Chow T."/>
            <person name="Chen H."/>
            <person name="Chung M."/>
            <person name="Chen C."/>
            <person name="Shaw J."/>
            <person name="Wu H."/>
            <person name="Hsiao K."/>
            <person name="Chao Y."/>
            <person name="Chu M."/>
            <person name="Cheng C."/>
            <person name="Hour A."/>
            <person name="Lee P."/>
            <person name="Lin S."/>
            <person name="Lin Y."/>
            <person name="Liou J."/>
            <person name="Liu S."/>
            <person name="Hsing Y."/>
            <person name="Raghuvanshi S."/>
            <person name="Mohanty A."/>
            <person name="Bharti A.K."/>
            <person name="Gaur A."/>
            <person name="Gupta V."/>
            <person name="Kumar D."/>
            <person name="Ravi V."/>
            <person name="Vij S."/>
            <person name="Kapur A."/>
            <person name="Khurana P."/>
            <person name="Khurana P."/>
            <person name="Khurana J.P."/>
            <person name="Tyagi A.K."/>
            <person name="Gaikwad K."/>
            <person name="Singh A."/>
            <person name="Dalal V."/>
            <person name="Srivastava S."/>
            <person name="Dixit A."/>
            <person name="Pal A.K."/>
            <person name="Ghazi I.A."/>
            <person name="Yadav M."/>
            <person name="Pandit A."/>
            <person name="Bhargava A."/>
            <person name="Sureshbabu K."/>
            <person name="Batra K."/>
            <person name="Sharma T.R."/>
            <person name="Mohapatra T."/>
            <person name="Singh N.K."/>
            <person name="Messing J."/>
            <person name="Nelson A.B."/>
            <person name="Fuks G."/>
            <person name="Kavchok S."/>
            <person name="Keizer G."/>
            <person name="Linton E."/>
            <person name="Llaca V."/>
            <person name="Song R."/>
            <person name="Tanyolac B."/>
            <person name="Young S."/>
            <person name="Ho-Il K."/>
            <person name="Hahn J.H."/>
            <person name="Sangsakoo G."/>
            <person name="Vanavichit A."/>
            <person name="de Mattos Luiz.A.T."/>
            <person name="Zimmer P.D."/>
            <person name="Malone G."/>
            <person name="Dellagostin O."/>
            <person name="de Oliveira A.C."/>
            <person name="Bevan M."/>
            <person name="Bancroft I."/>
            <person name="Minx P."/>
            <person name="Cordum H."/>
            <person name="Wilson R."/>
            <person name="Cheng Z."/>
            <person name="Jin W."/>
            <person name="Jiang J."/>
            <person name="Leong S.A."/>
            <person name="Iwama H."/>
            <person name="Gojobori T."/>
            <person name="Itoh T."/>
            <person name="Niimura Y."/>
            <person name="Fujii Y."/>
            <person name="Habara T."/>
            <person name="Sakai H."/>
            <person name="Sato Y."/>
            <person name="Wilson G."/>
            <person name="Kumar K."/>
            <person name="McCouch S."/>
            <person name="Juretic N."/>
            <person name="Hoen D."/>
            <person name="Wright S."/>
            <person name="Bruskiewich R."/>
            <person name="Bureau T."/>
            <person name="Miyao A."/>
            <person name="Hirochika H."/>
            <person name="Nishikawa T."/>
            <person name="Kadowaki K."/>
            <person name="Sugiura M."/>
            <person name="Burr B."/>
            <person name="Sasaki T."/>
        </authorList>
    </citation>
    <scope>NUCLEOTIDE SEQUENCE [LARGE SCALE GENOMIC DNA]</scope>
    <source>
        <strain evidence="2">cv. Nipponbare</strain>
    </source>
</reference>
<evidence type="ECO:0000313" key="2">
    <source>
        <dbReference type="Proteomes" id="UP000000763"/>
    </source>
</evidence>
<dbReference type="AlphaFoldDB" id="Q94LD9"/>